<dbReference type="InterPro" id="IPR009242">
    <property type="entry name" value="DUF896"/>
</dbReference>
<proteinExistence type="inferred from homology"/>
<comment type="caution">
    <text evidence="3">The sequence shown here is derived from an EMBL/GenBank/DDBJ whole genome shotgun (WGS) entry which is preliminary data.</text>
</comment>
<dbReference type="PANTHER" id="PTHR37300:SF1">
    <property type="entry name" value="UPF0291 PROTEIN YNZC"/>
    <property type="match status" value="1"/>
</dbReference>
<comment type="similarity">
    <text evidence="2">Belongs to the UPF0291 family.</text>
</comment>
<dbReference type="RefSeq" id="WP_269881574.1">
    <property type="nucleotide sequence ID" value="NZ_JAQAGZ010000006.1"/>
</dbReference>
<evidence type="ECO:0000256" key="2">
    <source>
        <dbReference type="HAMAP-Rule" id="MF_01103"/>
    </source>
</evidence>
<evidence type="ECO:0000256" key="1">
    <source>
        <dbReference type="ARBA" id="ARBA00022490"/>
    </source>
</evidence>
<dbReference type="HAMAP" id="MF_01103">
    <property type="entry name" value="UPF0291"/>
    <property type="match status" value="1"/>
</dbReference>
<dbReference type="SUPFAM" id="SSF158221">
    <property type="entry name" value="YnzC-like"/>
    <property type="match status" value="1"/>
</dbReference>
<name>A0ABT4Q8B1_9BACL</name>
<dbReference type="Proteomes" id="UP001527882">
    <property type="component" value="Unassembled WGS sequence"/>
</dbReference>
<keyword evidence="4" id="KW-1185">Reference proteome</keyword>
<keyword evidence="1 2" id="KW-0963">Cytoplasm</keyword>
<gene>
    <name evidence="3" type="ORF">O9H85_11900</name>
</gene>
<sequence length="68" mass="7781">MSEADHEATVKRINELARKAKSTGLTDDELDERNVLRRKYIDSFRSSLRSQLDNIKLVDAETDENSKG</sequence>
<reference evidence="3 4" key="1">
    <citation type="submission" date="2022-12" db="EMBL/GenBank/DDBJ databases">
        <title>Draft genome sequence of Paenibacillus sp. dW9.</title>
        <authorList>
            <person name="Choi E.-W."/>
            <person name="Kim D.-U."/>
        </authorList>
    </citation>
    <scope>NUCLEOTIDE SEQUENCE [LARGE SCALE GENOMIC DNA]</scope>
    <source>
        <strain evidence="4">dW9</strain>
    </source>
</reference>
<dbReference type="PANTHER" id="PTHR37300">
    <property type="entry name" value="UPF0291 PROTEIN CBO2609/CLC_2481"/>
    <property type="match status" value="1"/>
</dbReference>
<dbReference type="Pfam" id="PF05979">
    <property type="entry name" value="DUF896"/>
    <property type="match status" value="1"/>
</dbReference>
<organism evidence="3 4">
    <name type="scientific">Paenibacillus gyeongsangnamensis</name>
    <dbReference type="NCBI Taxonomy" id="3388067"/>
    <lineage>
        <taxon>Bacteria</taxon>
        <taxon>Bacillati</taxon>
        <taxon>Bacillota</taxon>
        <taxon>Bacilli</taxon>
        <taxon>Bacillales</taxon>
        <taxon>Paenibacillaceae</taxon>
        <taxon>Paenibacillus</taxon>
    </lineage>
</organism>
<evidence type="ECO:0000313" key="4">
    <source>
        <dbReference type="Proteomes" id="UP001527882"/>
    </source>
</evidence>
<evidence type="ECO:0000313" key="3">
    <source>
        <dbReference type="EMBL" id="MCZ8513113.1"/>
    </source>
</evidence>
<comment type="subcellular location">
    <subcellularLocation>
        <location evidence="2">Cytoplasm</location>
    </subcellularLocation>
</comment>
<accession>A0ABT4Q8B1</accession>
<dbReference type="Gene3D" id="1.10.287.540">
    <property type="entry name" value="Helix hairpin bin"/>
    <property type="match status" value="1"/>
</dbReference>
<dbReference type="EMBL" id="JAQAGZ010000006">
    <property type="protein sequence ID" value="MCZ8513113.1"/>
    <property type="molecule type" value="Genomic_DNA"/>
</dbReference>
<protein>
    <recommendedName>
        <fullName evidence="2">UPF0291 protein O9H85_11900</fullName>
    </recommendedName>
</protein>